<dbReference type="RefSeq" id="WP_133472775.1">
    <property type="nucleotide sequence ID" value="NZ_SNWP01000010.1"/>
</dbReference>
<dbReference type="PANTHER" id="PTHR43701:SF2">
    <property type="entry name" value="MEMBRANE TRANSPORTER PROTEIN YJNA-RELATED"/>
    <property type="match status" value="1"/>
</dbReference>
<feature type="transmembrane region" description="Helical" evidence="5">
    <location>
        <begin position="103"/>
        <end position="121"/>
    </location>
</feature>
<reference evidence="6 7" key="1">
    <citation type="submission" date="2019-03" db="EMBL/GenBank/DDBJ databases">
        <title>Genomic Encyclopedia of Archaeal and Bacterial Type Strains, Phase II (KMG-II): from individual species to whole genera.</title>
        <authorList>
            <person name="Goeker M."/>
        </authorList>
    </citation>
    <scope>NUCLEOTIDE SEQUENCE [LARGE SCALE GENOMIC DNA]</scope>
    <source>
        <strain evidence="6 7">DSM 28323</strain>
    </source>
</reference>
<dbReference type="GO" id="GO:0005886">
    <property type="term" value="C:plasma membrane"/>
    <property type="evidence" value="ECO:0007669"/>
    <property type="project" value="UniProtKB-SubCell"/>
</dbReference>
<gene>
    <name evidence="6" type="ORF">BC659_0281</name>
</gene>
<dbReference type="EMBL" id="SNWP01000010">
    <property type="protein sequence ID" value="TDO28219.1"/>
    <property type="molecule type" value="Genomic_DNA"/>
</dbReference>
<protein>
    <recommendedName>
        <fullName evidence="5">Probable membrane transporter protein</fullName>
    </recommendedName>
</protein>
<dbReference type="AlphaFoldDB" id="A0A4R6IZA9"/>
<keyword evidence="3 5" id="KW-1133">Transmembrane helix</keyword>
<dbReference type="Proteomes" id="UP000295741">
    <property type="component" value="Unassembled WGS sequence"/>
</dbReference>
<keyword evidence="5" id="KW-1003">Cell membrane</keyword>
<name>A0A4R6IZA9_9BACT</name>
<keyword evidence="7" id="KW-1185">Reference proteome</keyword>
<feature type="transmembrane region" description="Helical" evidence="5">
    <location>
        <begin position="6"/>
        <end position="39"/>
    </location>
</feature>
<dbReference type="OrthoDB" id="595460at2"/>
<keyword evidence="4 5" id="KW-0472">Membrane</keyword>
<feature type="transmembrane region" description="Helical" evidence="5">
    <location>
        <begin position="73"/>
        <end position="91"/>
    </location>
</feature>
<evidence type="ECO:0000256" key="3">
    <source>
        <dbReference type="ARBA" id="ARBA00022989"/>
    </source>
</evidence>
<accession>A0A4R6IZA9</accession>
<feature type="transmembrane region" description="Helical" evidence="5">
    <location>
        <begin position="51"/>
        <end position="67"/>
    </location>
</feature>
<keyword evidence="2 5" id="KW-0812">Transmembrane</keyword>
<organism evidence="6 7">
    <name type="scientific">Sediminibacterium goheungense</name>
    <dbReference type="NCBI Taxonomy" id="1086393"/>
    <lineage>
        <taxon>Bacteria</taxon>
        <taxon>Pseudomonadati</taxon>
        <taxon>Bacteroidota</taxon>
        <taxon>Chitinophagia</taxon>
        <taxon>Chitinophagales</taxon>
        <taxon>Chitinophagaceae</taxon>
        <taxon>Sediminibacterium</taxon>
    </lineage>
</organism>
<dbReference type="Pfam" id="PF01925">
    <property type="entry name" value="TauE"/>
    <property type="match status" value="1"/>
</dbReference>
<dbReference type="PANTHER" id="PTHR43701">
    <property type="entry name" value="MEMBRANE TRANSPORTER PROTEIN MJ0441-RELATED"/>
    <property type="match status" value="1"/>
</dbReference>
<comment type="subcellular location">
    <subcellularLocation>
        <location evidence="5">Cell membrane</location>
        <topology evidence="5">Multi-pass membrane protein</topology>
    </subcellularLocation>
    <subcellularLocation>
        <location evidence="1">Membrane</location>
        <topology evidence="1">Multi-pass membrane protein</topology>
    </subcellularLocation>
</comment>
<evidence type="ECO:0000313" key="7">
    <source>
        <dbReference type="Proteomes" id="UP000295741"/>
    </source>
</evidence>
<sequence length="146" mass="15643">MNSTTIILLILIGLAAGFLSGLVGIGGGIIIVPALVLLLGFTQKQAQGTSLGIMLLPIGILAVMQYYKQGYINVNYVLIVAAAFVAGGFLGSKLSLSLSDEKMKKVFAVILFLISVKMLFFDRSTEKKEQARHTTIQAAEKNHEKG</sequence>
<comment type="caution">
    <text evidence="6">The sequence shown here is derived from an EMBL/GenBank/DDBJ whole genome shotgun (WGS) entry which is preliminary data.</text>
</comment>
<evidence type="ECO:0000313" key="6">
    <source>
        <dbReference type="EMBL" id="TDO28219.1"/>
    </source>
</evidence>
<evidence type="ECO:0000256" key="1">
    <source>
        <dbReference type="ARBA" id="ARBA00004141"/>
    </source>
</evidence>
<comment type="similarity">
    <text evidence="5">Belongs to the 4-toluene sulfonate uptake permease (TSUP) (TC 2.A.102) family.</text>
</comment>
<dbReference type="InterPro" id="IPR002781">
    <property type="entry name" value="TM_pro_TauE-like"/>
</dbReference>
<proteinExistence type="inferred from homology"/>
<evidence type="ECO:0000256" key="4">
    <source>
        <dbReference type="ARBA" id="ARBA00023136"/>
    </source>
</evidence>
<evidence type="ECO:0000256" key="2">
    <source>
        <dbReference type="ARBA" id="ARBA00022692"/>
    </source>
</evidence>
<evidence type="ECO:0000256" key="5">
    <source>
        <dbReference type="RuleBase" id="RU363041"/>
    </source>
</evidence>
<dbReference type="InterPro" id="IPR051598">
    <property type="entry name" value="TSUP/Inactive_protease-like"/>
</dbReference>